<dbReference type="Pfam" id="PF13483">
    <property type="entry name" value="Lactamase_B_3"/>
    <property type="match status" value="1"/>
</dbReference>
<dbReference type="PANTHER" id="PTHR43546:SF8">
    <property type="entry name" value="METALLO-BETA-LACTAMASE DOMAIN-CONTAINING PROTEIN"/>
    <property type="match status" value="1"/>
</dbReference>
<dbReference type="EMBL" id="BOPH01000066">
    <property type="protein sequence ID" value="GIJ69616.1"/>
    <property type="molecule type" value="Genomic_DNA"/>
</dbReference>
<dbReference type="SUPFAM" id="SSF56281">
    <property type="entry name" value="Metallo-hydrolase/oxidoreductase"/>
    <property type="match status" value="1"/>
</dbReference>
<organism evidence="1 2">
    <name type="scientific">Virgisporangium ochraceum</name>
    <dbReference type="NCBI Taxonomy" id="65505"/>
    <lineage>
        <taxon>Bacteria</taxon>
        <taxon>Bacillati</taxon>
        <taxon>Actinomycetota</taxon>
        <taxon>Actinomycetes</taxon>
        <taxon>Micromonosporales</taxon>
        <taxon>Micromonosporaceae</taxon>
        <taxon>Virgisporangium</taxon>
    </lineage>
</organism>
<sequence>MTVIEWVNHASFIVRSNGTSLLCDPWLFGPAFNDGWELLVPSEHGPEVIADVDALWFSHVHPDHFAPRVLKAVSKEVRRSTPVYFQKTMDQQVAKFCRGLGFPVTEVPDGNTVEIAPGFRLTIGRVPFYDSWALIETPDARILNLNDCVLNRPRDLKRIAEKIGAVDVVLTQFSYANWAGGPEEPQVRREAADEKLEWMRTQLGALKPKACIPCASFIVFAHEENNYLNDCANSVERAVDLVRQVGVKPVVLYPGEIWEVGTHHDPQPAIDRYAKAAANRSRPWLKSNPVAWDELEHLAKGCVKRLAKRNNRALLRVAAKVGIGAPLVVKVTDLGRVARFSPIHGLTEVDASTPADIELSSQSFAYTLKFDWGADTLSVSGRFRATPIGYRKMLRTFGPSLLNNNGRPLAFRLLADPWLVRRAFDRMILRAS</sequence>
<dbReference type="InterPro" id="IPR050114">
    <property type="entry name" value="UPF0173_UPF0282_UlaG_hydrolase"/>
</dbReference>
<dbReference type="Gene3D" id="3.60.15.10">
    <property type="entry name" value="Ribonuclease Z/Hydroxyacylglutathione hydrolase-like"/>
    <property type="match status" value="1"/>
</dbReference>
<reference evidence="1" key="1">
    <citation type="submission" date="2021-01" db="EMBL/GenBank/DDBJ databases">
        <title>Whole genome shotgun sequence of Virgisporangium ochraceum NBRC 16418.</title>
        <authorList>
            <person name="Komaki H."/>
            <person name="Tamura T."/>
        </authorList>
    </citation>
    <scope>NUCLEOTIDE SEQUENCE</scope>
    <source>
        <strain evidence="1">NBRC 16418</strain>
    </source>
</reference>
<dbReference type="PANTHER" id="PTHR43546">
    <property type="entry name" value="UPF0173 METAL-DEPENDENT HYDROLASE MJ1163-RELATED"/>
    <property type="match status" value="1"/>
</dbReference>
<evidence type="ECO:0000313" key="1">
    <source>
        <dbReference type="EMBL" id="GIJ69616.1"/>
    </source>
</evidence>
<dbReference type="AlphaFoldDB" id="A0A8J3ZU11"/>
<evidence type="ECO:0000313" key="2">
    <source>
        <dbReference type="Proteomes" id="UP000635606"/>
    </source>
</evidence>
<name>A0A8J3ZU11_9ACTN</name>
<comment type="caution">
    <text evidence="1">The sequence shown here is derived from an EMBL/GenBank/DDBJ whole genome shotgun (WGS) entry which is preliminary data.</text>
</comment>
<dbReference type="InterPro" id="IPR036866">
    <property type="entry name" value="RibonucZ/Hydroxyglut_hydro"/>
</dbReference>
<proteinExistence type="predicted"/>
<dbReference type="RefSeq" id="WP_203929543.1">
    <property type="nucleotide sequence ID" value="NZ_BOPH01000066.1"/>
</dbReference>
<keyword evidence="2" id="KW-1185">Reference proteome</keyword>
<accession>A0A8J3ZU11</accession>
<gene>
    <name evidence="1" type="ORF">Voc01_045330</name>
</gene>
<dbReference type="Proteomes" id="UP000635606">
    <property type="component" value="Unassembled WGS sequence"/>
</dbReference>
<protein>
    <submittedName>
        <fullName evidence="1">Uncharacterized protein</fullName>
    </submittedName>
</protein>